<keyword evidence="5" id="KW-1185">Reference proteome</keyword>
<evidence type="ECO:0000313" key="5">
    <source>
        <dbReference type="Proteomes" id="UP000464524"/>
    </source>
</evidence>
<dbReference type="InterPro" id="IPR000834">
    <property type="entry name" value="Peptidase_M14"/>
</dbReference>
<name>A0A857JMY5_9ALTE</name>
<proteinExistence type="inferred from homology"/>
<dbReference type="Proteomes" id="UP000464524">
    <property type="component" value="Chromosome"/>
</dbReference>
<evidence type="ECO:0000256" key="1">
    <source>
        <dbReference type="PROSITE-ProRule" id="PRU01379"/>
    </source>
</evidence>
<comment type="similarity">
    <text evidence="1">Belongs to the peptidase M14 family.</text>
</comment>
<dbReference type="AlphaFoldDB" id="A0A857JMY5"/>
<dbReference type="InterPro" id="IPR029062">
    <property type="entry name" value="Class_I_gatase-like"/>
</dbReference>
<dbReference type="SUPFAM" id="SSF53187">
    <property type="entry name" value="Zn-dependent exopeptidases"/>
    <property type="match status" value="1"/>
</dbReference>
<comment type="caution">
    <text evidence="1">Lacks conserved residue(s) required for the propagation of feature annotation.</text>
</comment>
<gene>
    <name evidence="4" type="ORF">FX988_02717</name>
</gene>
<dbReference type="OrthoDB" id="9758209at2"/>
<accession>A0A857JMY5</accession>
<keyword evidence="2" id="KW-0732">Signal</keyword>
<dbReference type="SMART" id="SM00631">
    <property type="entry name" value="Zn_pept"/>
    <property type="match status" value="1"/>
</dbReference>
<sequence length="852" mass="95363">MKCGWFWGAVGIVLWSFSVQALTDSDYLPANTQYNADIPSPSQVLGAPVGEWHVRHDQLVEYMRVLADKSDRVSLRETGRTHENRPLLLLTFTTAKNQQNIERIRQTHLSSFGQKSQSDDPLILWMGYSVHGDESSGANAALLVAYYLAAAQGEVVEQLLENNIVLMEPSINPDGLSRFAQWANGNRGQQLVADPNHREHQQPWPTGRTNHYMFDLNRDWLLLTHPESQARIAEFHRWRPHVLTDFHEMGTNSSYFFQPGIASRNNPWTPNRNIELTAELAKFHAAALDESKQLYFTQEAYDDFYYGKGSTYPDAQGSIGILFEQASSRGHKQESIHGVLSFTETIQNQVSTSLSTFKGALANKAALLAYPAEFTEQTNELRKDDKIVGYLLSESKDATRFSELKSILRQHQIQFNYLEKEVSIDELTYQPLNSIFVSLNQPQYRLIKSLFSERKSFDDNSFYDVSSWNLPLAFNIQYSPVERKLWRKVPVANEQNSQLQKHTKLEGENAYAYGFSWADSKAPALLNQLLSAGVQVKIAGSDFAATTDQGNISFSAGSVLIPMALAQPDNLLSLLNKGAAQTNIKVWLILSGLTAQGIDIGSREMHLVKAPQVLLVGGQGTSQYEAGEAWHYLDTVVGMPVTITDLPRLSQLDLGRYTHIVWVSGDYSEVPEKTVRTLEKWLSAGGVMIGQRTAAKWFADKDWLKASFLSQDEIKRAFSVTGLAYADKDQLSAKQRIAGAIFDTRLDTSHPLTFGLPREHLPSFKNSTVVMRVPKTPFVTVGRYTSTSLMSGYAADELQELIDDSASIVAHNVGKGKIIAFVDDPNFRGYWRGTRRLLSNAIFLSGLINAQG</sequence>
<dbReference type="RefSeq" id="WP_160180547.1">
    <property type="nucleotide sequence ID" value="NZ_CP047656.1"/>
</dbReference>
<evidence type="ECO:0000313" key="4">
    <source>
        <dbReference type="EMBL" id="QHJ12460.1"/>
    </source>
</evidence>
<evidence type="ECO:0000259" key="3">
    <source>
        <dbReference type="PROSITE" id="PS52035"/>
    </source>
</evidence>
<dbReference type="GO" id="GO:0004181">
    <property type="term" value="F:metallocarboxypeptidase activity"/>
    <property type="evidence" value="ECO:0007669"/>
    <property type="project" value="InterPro"/>
</dbReference>
<dbReference type="EMBL" id="CP047656">
    <property type="protein sequence ID" value="QHJ12460.1"/>
    <property type="molecule type" value="Genomic_DNA"/>
</dbReference>
<reference evidence="4 5" key="1">
    <citation type="submission" date="2019-12" db="EMBL/GenBank/DDBJ databases">
        <title>Genome sequencing and assembly of endphytes of Porphyra tenera.</title>
        <authorList>
            <person name="Park J.M."/>
            <person name="Shin R."/>
            <person name="Jo S.H."/>
        </authorList>
    </citation>
    <scope>NUCLEOTIDE SEQUENCE [LARGE SCALE GENOMIC DNA]</scope>
    <source>
        <strain evidence="4 5">GPM4</strain>
    </source>
</reference>
<dbReference type="PROSITE" id="PS52035">
    <property type="entry name" value="PEPTIDASE_M14"/>
    <property type="match status" value="1"/>
</dbReference>
<dbReference type="GO" id="GO:0008270">
    <property type="term" value="F:zinc ion binding"/>
    <property type="evidence" value="ECO:0007669"/>
    <property type="project" value="InterPro"/>
</dbReference>
<protein>
    <recommendedName>
        <fullName evidence="3">Peptidase M14 domain-containing protein</fullName>
    </recommendedName>
</protein>
<dbReference type="Gene3D" id="3.40.630.10">
    <property type="entry name" value="Zn peptidases"/>
    <property type="match status" value="1"/>
</dbReference>
<dbReference type="Pfam" id="PF00246">
    <property type="entry name" value="Peptidase_M14"/>
    <property type="match status" value="1"/>
</dbReference>
<evidence type="ECO:0000256" key="2">
    <source>
        <dbReference type="SAM" id="SignalP"/>
    </source>
</evidence>
<dbReference type="GO" id="GO:0006508">
    <property type="term" value="P:proteolysis"/>
    <property type="evidence" value="ECO:0007669"/>
    <property type="project" value="InterPro"/>
</dbReference>
<feature type="chain" id="PRO_5032461508" description="Peptidase M14 domain-containing protein" evidence="2">
    <location>
        <begin position="22"/>
        <end position="852"/>
    </location>
</feature>
<organism evidence="4 5">
    <name type="scientific">Paraglaciecola mesophila</name>
    <dbReference type="NCBI Taxonomy" id="197222"/>
    <lineage>
        <taxon>Bacteria</taxon>
        <taxon>Pseudomonadati</taxon>
        <taxon>Pseudomonadota</taxon>
        <taxon>Gammaproteobacteria</taxon>
        <taxon>Alteromonadales</taxon>
        <taxon>Alteromonadaceae</taxon>
        <taxon>Paraglaciecola</taxon>
    </lineage>
</organism>
<dbReference type="SUPFAM" id="SSF52317">
    <property type="entry name" value="Class I glutamine amidotransferase-like"/>
    <property type="match status" value="1"/>
</dbReference>
<dbReference type="KEGG" id="pmes:FX988_02717"/>
<dbReference type="CDD" id="cd06238">
    <property type="entry name" value="M14-like"/>
    <property type="match status" value="1"/>
</dbReference>
<feature type="signal peptide" evidence="2">
    <location>
        <begin position="1"/>
        <end position="21"/>
    </location>
</feature>
<feature type="domain" description="Peptidase M14" evidence="3">
    <location>
        <begin position="52"/>
        <end position="346"/>
    </location>
</feature>